<evidence type="ECO:0000313" key="2">
    <source>
        <dbReference type="Proteomes" id="UP000315825"/>
    </source>
</evidence>
<dbReference type="EMBL" id="SHBE01000005">
    <property type="protein sequence ID" value="RZO26298.1"/>
    <property type="molecule type" value="Genomic_DNA"/>
</dbReference>
<reference evidence="1 2" key="1">
    <citation type="submission" date="2019-02" db="EMBL/GenBank/DDBJ databases">
        <title>Prokaryotic population dynamics and viral predation in marine succession experiment using metagenomics: the confinement effect.</title>
        <authorList>
            <person name="Haro-Moreno J.M."/>
            <person name="Rodriguez-Valera F."/>
            <person name="Lopez-Perez M."/>
        </authorList>
    </citation>
    <scope>NUCLEOTIDE SEQUENCE [LARGE SCALE GENOMIC DNA]</scope>
    <source>
        <strain evidence="1">MED-G159</strain>
    </source>
</reference>
<proteinExistence type="predicted"/>
<organism evidence="1 2">
    <name type="scientific">SAR86 cluster bacterium</name>
    <dbReference type="NCBI Taxonomy" id="2030880"/>
    <lineage>
        <taxon>Bacteria</taxon>
        <taxon>Pseudomonadati</taxon>
        <taxon>Pseudomonadota</taxon>
        <taxon>Gammaproteobacteria</taxon>
        <taxon>SAR86 cluster</taxon>
    </lineage>
</organism>
<dbReference type="AlphaFoldDB" id="A0A520MYJ9"/>
<accession>A0A520MYJ9</accession>
<evidence type="ECO:0008006" key="3">
    <source>
        <dbReference type="Google" id="ProtNLM"/>
    </source>
</evidence>
<sequence length="511" mass="60358">MKGIAIAKSQHHINKSFYLKNLLGDRILDIISFRSKSFNGEHFFKNKRKVRSIKSFKQIEKIFSKIDFVIIFGFHANKDNIELKNISDKHNVKLILFQETHMLTTHLGKIYNIIMNPDYLIPSSDFENEMIEEGKYFPKERLKNFGNIFGQNYLNFLHEKTERRKQKNLLLVFSAPINLDPIDGETFEQRLAIIKYFQDKKAFKSIILRLHPFEDTNSFLSFLSKNKIKLFLDDHNISLFESSLGYSNVVSSTTSESLFEIIYNPSSNIFIYSRDETSIISEMFSNEKSIYIDADLNLGLKKLEDKKLIERFKKMLSGGEDPNIEKLKLFFSKEKKHYKEFTLTQGWDEFFSFNYKSSKDLSKIFKINVPEVRDGNIINQIELSDTFSTKALRIQALSQTIISNFRVKITQEFAQKISEKIFVSSMVKNFKIQSLIFWQYIRFHNFKLNFSKIELKREVIFLVERDFYNKNLALKIAFKILNSTMRILQFSVFKFLIRSKVLKLLLFIKNK</sequence>
<protein>
    <recommendedName>
        <fullName evidence="3">CDP-glycerol--glycerophosphate glycerophosphotransferase</fullName>
    </recommendedName>
</protein>
<name>A0A520MYJ9_9GAMM</name>
<gene>
    <name evidence="1" type="ORF">EVA92_03285</name>
</gene>
<comment type="caution">
    <text evidence="1">The sequence shown here is derived from an EMBL/GenBank/DDBJ whole genome shotgun (WGS) entry which is preliminary data.</text>
</comment>
<evidence type="ECO:0000313" key="1">
    <source>
        <dbReference type="EMBL" id="RZO26298.1"/>
    </source>
</evidence>
<dbReference type="Proteomes" id="UP000315825">
    <property type="component" value="Unassembled WGS sequence"/>
</dbReference>